<dbReference type="EMBL" id="QWKH01000002">
    <property type="protein sequence ID" value="NBI33535.1"/>
    <property type="molecule type" value="Genomic_DNA"/>
</dbReference>
<evidence type="ECO:0000313" key="1">
    <source>
        <dbReference type="EMBL" id="NBI33535.1"/>
    </source>
</evidence>
<name>A0A7C9JP80_9BACT</name>
<dbReference type="InterPro" id="IPR053804">
    <property type="entry name" value="DUF6960"/>
</dbReference>
<sequence>MEERMSEGFIGTAGNIIDPSAAVDPPKEIRWDEPGWWRRLLECVDERDGLVTLRSDDGKQIVVKREGYKSHGKLAFRVGDRVRARFRDRKGVVYKVWWQDVRDRFVYMLDYGDRKSTRWYFADELELIEPRAADCGEQKR</sequence>
<gene>
    <name evidence="1" type="ORF">D1639_00475</name>
</gene>
<reference evidence="1" key="1">
    <citation type="submission" date="2018-08" db="EMBL/GenBank/DDBJ databases">
        <title>Murine metabolic-syndrome-specific gut microbial biobank.</title>
        <authorList>
            <person name="Liu C."/>
        </authorList>
    </citation>
    <scope>NUCLEOTIDE SEQUENCE [LARGE SCALE GENOMIC DNA]</scope>
    <source>
        <strain evidence="1">Z82</strain>
    </source>
</reference>
<proteinExistence type="predicted"/>
<dbReference type="AlphaFoldDB" id="A0A7C9JP80"/>
<accession>A0A7C9JP80</accession>
<protein>
    <submittedName>
        <fullName evidence="1">Uncharacterized protein</fullName>
    </submittedName>
</protein>
<organism evidence="1">
    <name type="scientific">Muribaculaceae bacterium Z82</name>
    <dbReference type="NCBI Taxonomy" id="2304548"/>
    <lineage>
        <taxon>Bacteria</taxon>
        <taxon>Pseudomonadati</taxon>
        <taxon>Bacteroidota</taxon>
        <taxon>Bacteroidia</taxon>
        <taxon>Bacteroidales</taxon>
        <taxon>Muribaculaceae</taxon>
    </lineage>
</organism>
<dbReference type="Pfam" id="PF22283">
    <property type="entry name" value="DUF6960"/>
    <property type="match status" value="1"/>
</dbReference>
<comment type="caution">
    <text evidence="1">The sequence shown here is derived from an EMBL/GenBank/DDBJ whole genome shotgun (WGS) entry which is preliminary data.</text>
</comment>